<dbReference type="AlphaFoldDB" id="X0UGI9"/>
<organism evidence="1">
    <name type="scientific">marine sediment metagenome</name>
    <dbReference type="NCBI Taxonomy" id="412755"/>
    <lineage>
        <taxon>unclassified sequences</taxon>
        <taxon>metagenomes</taxon>
        <taxon>ecological metagenomes</taxon>
    </lineage>
</organism>
<evidence type="ECO:0000313" key="1">
    <source>
        <dbReference type="EMBL" id="GAF98431.1"/>
    </source>
</evidence>
<gene>
    <name evidence="1" type="ORF">S01H1_20047</name>
</gene>
<accession>X0UGI9</accession>
<protein>
    <submittedName>
        <fullName evidence="1">Uncharacterized protein</fullName>
    </submittedName>
</protein>
<name>X0UGI9_9ZZZZ</name>
<feature type="non-terminal residue" evidence="1">
    <location>
        <position position="1"/>
    </location>
</feature>
<reference evidence="1" key="1">
    <citation type="journal article" date="2014" name="Front. Microbiol.">
        <title>High frequency of phylogenetically diverse reductive dehalogenase-homologous genes in deep subseafloor sedimentary metagenomes.</title>
        <authorList>
            <person name="Kawai M."/>
            <person name="Futagami T."/>
            <person name="Toyoda A."/>
            <person name="Takaki Y."/>
            <person name="Nishi S."/>
            <person name="Hori S."/>
            <person name="Arai W."/>
            <person name="Tsubouchi T."/>
            <person name="Morono Y."/>
            <person name="Uchiyama I."/>
            <person name="Ito T."/>
            <person name="Fujiyama A."/>
            <person name="Inagaki F."/>
            <person name="Takami H."/>
        </authorList>
    </citation>
    <scope>NUCLEOTIDE SEQUENCE</scope>
    <source>
        <strain evidence="1">Expedition CK06-06</strain>
    </source>
</reference>
<comment type="caution">
    <text evidence="1">The sequence shown here is derived from an EMBL/GenBank/DDBJ whole genome shotgun (WGS) entry which is preliminary data.</text>
</comment>
<sequence length="134" mass="15253">FGDTRDKAVAKRSSQADHDRMVRLVANSLMDKGYYDIRAVVPGFENPNRRTWPGTNKGHVPDVTAHGMQFNILEVETEDSIRDEHTEDQWALFANFARTRYSVFWLVVPAGCKEQAEQRLTSIGIEAKVWEVGT</sequence>
<dbReference type="EMBL" id="BARS01010910">
    <property type="protein sequence ID" value="GAF98431.1"/>
    <property type="molecule type" value="Genomic_DNA"/>
</dbReference>
<proteinExistence type="predicted"/>